<dbReference type="CDD" id="cd13852">
    <property type="entry name" value="CuRO_1_McoP_like"/>
    <property type="match status" value="1"/>
</dbReference>
<evidence type="ECO:0000256" key="1">
    <source>
        <dbReference type="ARBA" id="ARBA00022723"/>
    </source>
</evidence>
<dbReference type="InterPro" id="IPR045087">
    <property type="entry name" value="Cu-oxidase_fam"/>
</dbReference>
<proteinExistence type="predicted"/>
<dbReference type="STRING" id="1409788.NC99_34910"/>
<dbReference type="RefSeq" id="WP_239684468.1">
    <property type="nucleotide sequence ID" value="NZ_LGIA01000180.1"/>
</dbReference>
<dbReference type="Proteomes" id="UP000036958">
    <property type="component" value="Unassembled WGS sequence"/>
</dbReference>
<dbReference type="InterPro" id="IPR011706">
    <property type="entry name" value="Cu-oxidase_C"/>
</dbReference>
<dbReference type="AlphaFoldDB" id="A0A0L8V6B6"/>
<dbReference type="Gene3D" id="2.60.40.420">
    <property type="entry name" value="Cupredoxins - blue copper proteins"/>
    <property type="match status" value="3"/>
</dbReference>
<keyword evidence="2" id="KW-0560">Oxidoreductase</keyword>
<dbReference type="Pfam" id="PF07732">
    <property type="entry name" value="Cu-oxidase_3"/>
    <property type="match status" value="1"/>
</dbReference>
<evidence type="ECO:0000313" key="6">
    <source>
        <dbReference type="Proteomes" id="UP000036958"/>
    </source>
</evidence>
<dbReference type="CDD" id="cd13879">
    <property type="entry name" value="CuRO_2_McoP_like"/>
    <property type="match status" value="1"/>
</dbReference>
<dbReference type="PROSITE" id="PS00079">
    <property type="entry name" value="MULTICOPPER_OXIDASE1"/>
    <property type="match status" value="1"/>
</dbReference>
<dbReference type="PROSITE" id="PS00080">
    <property type="entry name" value="MULTICOPPER_OXIDASE2"/>
    <property type="match status" value="1"/>
</dbReference>
<gene>
    <name evidence="5" type="ORF">NC99_34910</name>
</gene>
<reference evidence="6" key="1">
    <citation type="submission" date="2015-07" db="EMBL/GenBank/DDBJ databases">
        <title>Genome sequencing of Sunxiuqinia dokdonensis strain SK.</title>
        <authorList>
            <person name="Ahn S."/>
            <person name="Kim B.-C."/>
        </authorList>
    </citation>
    <scope>NUCLEOTIDE SEQUENCE [LARGE SCALE GENOMIC DNA]</scope>
    <source>
        <strain evidence="6">SK</strain>
    </source>
</reference>
<dbReference type="EMBL" id="LGIA01000180">
    <property type="protein sequence ID" value="KOH43722.1"/>
    <property type="molecule type" value="Genomic_DNA"/>
</dbReference>
<dbReference type="InterPro" id="IPR002355">
    <property type="entry name" value="Cu_oxidase_Cu_BS"/>
</dbReference>
<dbReference type="InterPro" id="IPR008972">
    <property type="entry name" value="Cupredoxin"/>
</dbReference>
<feature type="domain" description="Plastocyanin-like" evidence="3">
    <location>
        <begin position="385"/>
        <end position="526"/>
    </location>
</feature>
<organism evidence="5 6">
    <name type="scientific">Sunxiuqinia dokdonensis</name>
    <dbReference type="NCBI Taxonomy" id="1409788"/>
    <lineage>
        <taxon>Bacteria</taxon>
        <taxon>Pseudomonadati</taxon>
        <taxon>Bacteroidota</taxon>
        <taxon>Bacteroidia</taxon>
        <taxon>Marinilabiliales</taxon>
        <taxon>Prolixibacteraceae</taxon>
        <taxon>Sunxiuqinia</taxon>
    </lineage>
</organism>
<evidence type="ECO:0000313" key="5">
    <source>
        <dbReference type="EMBL" id="KOH43722.1"/>
    </source>
</evidence>
<name>A0A0L8V6B6_9BACT</name>
<keyword evidence="1" id="KW-0479">Metal-binding</keyword>
<evidence type="ECO:0000259" key="4">
    <source>
        <dbReference type="Pfam" id="PF07732"/>
    </source>
</evidence>
<dbReference type="InterPro" id="IPR033138">
    <property type="entry name" value="Cu_oxidase_CS"/>
</dbReference>
<dbReference type="InterPro" id="IPR011707">
    <property type="entry name" value="Cu-oxidase-like_N"/>
</dbReference>
<evidence type="ECO:0000259" key="3">
    <source>
        <dbReference type="Pfam" id="PF07731"/>
    </source>
</evidence>
<evidence type="ECO:0000256" key="2">
    <source>
        <dbReference type="ARBA" id="ARBA00023002"/>
    </source>
</evidence>
<dbReference type="PANTHER" id="PTHR48267">
    <property type="entry name" value="CUPREDOXIN SUPERFAMILY PROTEIN"/>
    <property type="match status" value="1"/>
</dbReference>
<sequence>MKRADFIKRLGGGIAASAFLPAFTFCGNGSRGTMIEGNYKINASFNPDVDVEFTAIRNNIQVMSGNKTEVYSYVLNVLKADNATVENLPGSWLGPVFRVKQRQRIRVRFKNQLPRESVIHWHGLHIPPEMDGHPMYAVENGAQYVYEFEVNNRPGTYWFHPHPDKITGQQVYEGLAGMFIVEGNEDHLPTEKYDLPLIIQDRIFDGNNQLVYMQNNQMSRMQGFLGDRIAVNGTLENNIHVSKSTYRFRVLNGSNSRIYKLAWSDGSDVIVIGTDGGLLSRPVRKPYVMLAPGERIEIWKDFSEMNAEGQVYLHSLPFNDGTSMGMGGGMMGDQMMSGSGLSNGTGFDICSFTVTSESGERKSLPSAFQNISSIPESEAVNAASPRQFRFFNQRMQWVINGETFEMREVADWEKVSLNTTEVWEFINGDDGRGMGMMQDMMRMPHPVHLHGLQFQIIDRDISGVSADSWGTVEDGFIDDGWQDTFLLLPGMKVKIALKFEDFTGVYVYHCHNLEHEDMGMMRNYEVVE</sequence>
<dbReference type="SUPFAM" id="SSF49503">
    <property type="entry name" value="Cupredoxins"/>
    <property type="match status" value="3"/>
</dbReference>
<dbReference type="Pfam" id="PF07731">
    <property type="entry name" value="Cu-oxidase_2"/>
    <property type="match status" value="1"/>
</dbReference>
<comment type="caution">
    <text evidence="5">The sequence shown here is derived from an EMBL/GenBank/DDBJ whole genome shotgun (WGS) entry which is preliminary data.</text>
</comment>
<dbReference type="PANTHER" id="PTHR48267:SF1">
    <property type="entry name" value="BILIRUBIN OXIDASE"/>
    <property type="match status" value="1"/>
</dbReference>
<accession>A0A0L8V6B6</accession>
<dbReference type="GO" id="GO:0005507">
    <property type="term" value="F:copper ion binding"/>
    <property type="evidence" value="ECO:0007669"/>
    <property type="project" value="InterPro"/>
</dbReference>
<dbReference type="PATRIC" id="fig|1409788.3.peg.3577"/>
<keyword evidence="6" id="KW-1185">Reference proteome</keyword>
<dbReference type="GO" id="GO:0016491">
    <property type="term" value="F:oxidoreductase activity"/>
    <property type="evidence" value="ECO:0007669"/>
    <property type="project" value="UniProtKB-KW"/>
</dbReference>
<feature type="domain" description="Plastocyanin-like" evidence="4">
    <location>
        <begin position="82"/>
        <end position="184"/>
    </location>
</feature>
<protein>
    <submittedName>
        <fullName evidence="5">Bilirubin oxidase</fullName>
    </submittedName>
</protein>